<comment type="similarity">
    <text evidence="1">Belongs to the peptidase M20 family.</text>
</comment>
<dbReference type="InterPro" id="IPR010158">
    <property type="entry name" value="Amidase_Cbmase"/>
</dbReference>
<feature type="binding site" evidence="3">
    <location>
        <position position="92"/>
    </location>
    <ligand>
        <name>Zn(2+)</name>
        <dbReference type="ChEBI" id="CHEBI:29105"/>
        <label>2</label>
    </ligand>
</feature>
<evidence type="ECO:0000256" key="1">
    <source>
        <dbReference type="ARBA" id="ARBA00006153"/>
    </source>
</evidence>
<dbReference type="GO" id="GO:0046872">
    <property type="term" value="F:metal ion binding"/>
    <property type="evidence" value="ECO:0007669"/>
    <property type="project" value="UniProtKB-KW"/>
</dbReference>
<keyword evidence="3" id="KW-0862">Zinc</keyword>
<organism evidence="4 5">
    <name type="scientific">Albimonas pacifica</name>
    <dbReference type="NCBI Taxonomy" id="1114924"/>
    <lineage>
        <taxon>Bacteria</taxon>
        <taxon>Pseudomonadati</taxon>
        <taxon>Pseudomonadota</taxon>
        <taxon>Alphaproteobacteria</taxon>
        <taxon>Rhodobacterales</taxon>
        <taxon>Paracoccaceae</taxon>
        <taxon>Albimonas</taxon>
    </lineage>
</organism>
<feature type="binding site" evidence="3">
    <location>
        <position position="92"/>
    </location>
    <ligand>
        <name>Zn(2+)</name>
        <dbReference type="ChEBI" id="CHEBI:29105"/>
        <label>1</label>
    </ligand>
</feature>
<keyword evidence="5" id="KW-1185">Reference proteome</keyword>
<sequence>MRPRIDLARLRADVEAVNELGRIPGRPGINRVSFSPQDMAGRRWLIGRMQEAGLAARMDPVGNVFGRWEAGRGPAVLAGSHLDTVPDGGPFDGTLGVLAALEAVRAMKDAGIAPARPVEVVCTADEEGRFGGMLGSQAICGEAGAEWIARARDEAGKPLVQALAEAGLDPSPEATAGAARDLSDIACFLELHVEQGPVLERAAEHIGIAEAVTGVFNWTVTLRGEANHSGTTPMDLRRDAFRGMAEFGASIPAILARAGGPDARITVGQAALAPNFPHSVAGEARFSIIGRDARDEGMQAMAAACEAEIAKAAGAHGLDFEIDRQSWLPPTRLDAGLADRLEALSRAAGFATRRMPSGAGHDAQTFARHVPAGLIFVPSVRGISHAPEEWTEWEDIARGAQLLADAVAALAG</sequence>
<dbReference type="NCBIfam" id="NF006771">
    <property type="entry name" value="PRK09290.1-5"/>
    <property type="match status" value="1"/>
</dbReference>
<comment type="cofactor">
    <cofactor evidence="3">
        <name>Zn(2+)</name>
        <dbReference type="ChEBI" id="CHEBI:29105"/>
    </cofactor>
    <text evidence="3">Binds 2 Zn(2+) ions per subunit.</text>
</comment>
<dbReference type="Gene3D" id="3.30.70.360">
    <property type="match status" value="1"/>
</dbReference>
<keyword evidence="3" id="KW-0479">Metal-binding</keyword>
<evidence type="ECO:0000256" key="2">
    <source>
        <dbReference type="ARBA" id="ARBA00022801"/>
    </source>
</evidence>
<dbReference type="InterPro" id="IPR036264">
    <property type="entry name" value="Bact_exopeptidase_dim_dom"/>
</dbReference>
<dbReference type="AlphaFoldDB" id="A0A1I3IVE3"/>
<keyword evidence="2 4" id="KW-0378">Hydrolase</keyword>
<evidence type="ECO:0000256" key="3">
    <source>
        <dbReference type="PIRSR" id="PIRSR001235-1"/>
    </source>
</evidence>
<dbReference type="EMBL" id="FOQH01000007">
    <property type="protein sequence ID" value="SFI51813.1"/>
    <property type="molecule type" value="Genomic_DNA"/>
</dbReference>
<feature type="binding site" evidence="3">
    <location>
        <position position="127"/>
    </location>
    <ligand>
        <name>Zn(2+)</name>
        <dbReference type="ChEBI" id="CHEBI:29105"/>
        <label>2</label>
    </ligand>
</feature>
<dbReference type="RefSeq" id="WP_218161058.1">
    <property type="nucleotide sequence ID" value="NZ_FOQH01000007.1"/>
</dbReference>
<dbReference type="InterPro" id="IPR002933">
    <property type="entry name" value="Peptidase_M20"/>
</dbReference>
<dbReference type="PANTHER" id="PTHR32494:SF5">
    <property type="entry name" value="ALLANTOATE AMIDOHYDROLASE"/>
    <property type="match status" value="1"/>
</dbReference>
<feature type="binding site" evidence="3">
    <location>
        <position position="385"/>
    </location>
    <ligand>
        <name>Zn(2+)</name>
        <dbReference type="ChEBI" id="CHEBI:29105"/>
        <label>2</label>
    </ligand>
</feature>
<dbReference type="NCBIfam" id="TIGR01879">
    <property type="entry name" value="hydantase"/>
    <property type="match status" value="1"/>
</dbReference>
<dbReference type="PANTHER" id="PTHR32494">
    <property type="entry name" value="ALLANTOATE DEIMINASE-RELATED"/>
    <property type="match status" value="1"/>
</dbReference>
<accession>A0A1I3IVE3</accession>
<dbReference type="SUPFAM" id="SSF53187">
    <property type="entry name" value="Zn-dependent exopeptidases"/>
    <property type="match status" value="1"/>
</dbReference>
<reference evidence="4 5" key="1">
    <citation type="submission" date="2016-10" db="EMBL/GenBank/DDBJ databases">
        <authorList>
            <person name="de Groot N.N."/>
        </authorList>
    </citation>
    <scope>NUCLEOTIDE SEQUENCE [LARGE SCALE GENOMIC DNA]</scope>
    <source>
        <strain evidence="4 5">CGMCC 1.11030</strain>
    </source>
</reference>
<dbReference type="Gene3D" id="3.40.630.10">
    <property type="entry name" value="Zn peptidases"/>
    <property type="match status" value="1"/>
</dbReference>
<proteinExistence type="inferred from homology"/>
<dbReference type="GO" id="GO:0016813">
    <property type="term" value="F:hydrolase activity, acting on carbon-nitrogen (but not peptide) bonds, in linear amidines"/>
    <property type="evidence" value="ECO:0007669"/>
    <property type="project" value="InterPro"/>
</dbReference>
<feature type="binding site" evidence="3">
    <location>
        <position position="192"/>
    </location>
    <ligand>
        <name>Zn(2+)</name>
        <dbReference type="ChEBI" id="CHEBI:29105"/>
        <label>1</label>
    </ligand>
</feature>
<dbReference type="Proteomes" id="UP000199377">
    <property type="component" value="Unassembled WGS sequence"/>
</dbReference>
<dbReference type="SUPFAM" id="SSF55031">
    <property type="entry name" value="Bacterial exopeptidase dimerisation domain"/>
    <property type="match status" value="1"/>
</dbReference>
<feature type="binding site" evidence="3">
    <location>
        <position position="81"/>
    </location>
    <ligand>
        <name>Zn(2+)</name>
        <dbReference type="ChEBI" id="CHEBI:29105"/>
        <label>1</label>
    </ligand>
</feature>
<dbReference type="Pfam" id="PF01546">
    <property type="entry name" value="Peptidase_M20"/>
    <property type="match status" value="1"/>
</dbReference>
<evidence type="ECO:0000313" key="4">
    <source>
        <dbReference type="EMBL" id="SFI51813.1"/>
    </source>
</evidence>
<dbReference type="STRING" id="1114924.SAMN05216258_107236"/>
<name>A0A1I3IVE3_9RHOB</name>
<dbReference type="CDD" id="cd03884">
    <property type="entry name" value="M20_bAS"/>
    <property type="match status" value="1"/>
</dbReference>
<dbReference type="PIRSF" id="PIRSF001235">
    <property type="entry name" value="Amidase_carbamoylase"/>
    <property type="match status" value="1"/>
</dbReference>
<gene>
    <name evidence="4" type="ORF">SAMN05216258_107236</name>
</gene>
<evidence type="ECO:0000313" key="5">
    <source>
        <dbReference type="Proteomes" id="UP000199377"/>
    </source>
</evidence>
<protein>
    <submittedName>
        <fullName evidence="4">N-carbamoyl-L-amino-acid hydrolase</fullName>
    </submittedName>
</protein>